<proteinExistence type="predicted"/>
<sequence length="232" mass="25102">MVLSVSRRLPVLPIVSGLTLVLFASSFEQQIGFISGRDHHLSQGNNQHLDVGHRGVWGPTTRGCTSQRLPGNGSRACSCRSIRAVPTGIRVRCFRYYAPGPRCNAGSPFSPSPQWPWSSAAHLDAARLAVCRPPPVLHSPCKSHRGVSPSSAQHTGSGPDAQWYGQGKALLLFKHVAWRSRGAPGGRHPAETSLPRCFLKCVRVGTRGGSYRALRAAIRIWALGTMESEAPR</sequence>
<organism evidence="2 3">
    <name type="scientific">Pleurodeles waltl</name>
    <name type="common">Iberian ribbed newt</name>
    <dbReference type="NCBI Taxonomy" id="8319"/>
    <lineage>
        <taxon>Eukaryota</taxon>
        <taxon>Metazoa</taxon>
        <taxon>Chordata</taxon>
        <taxon>Craniata</taxon>
        <taxon>Vertebrata</taxon>
        <taxon>Euteleostomi</taxon>
        <taxon>Amphibia</taxon>
        <taxon>Batrachia</taxon>
        <taxon>Caudata</taxon>
        <taxon>Salamandroidea</taxon>
        <taxon>Salamandridae</taxon>
        <taxon>Pleurodelinae</taxon>
        <taxon>Pleurodeles</taxon>
    </lineage>
</organism>
<evidence type="ECO:0008006" key="4">
    <source>
        <dbReference type="Google" id="ProtNLM"/>
    </source>
</evidence>
<evidence type="ECO:0000313" key="3">
    <source>
        <dbReference type="Proteomes" id="UP001066276"/>
    </source>
</evidence>
<keyword evidence="1" id="KW-0732">Signal</keyword>
<evidence type="ECO:0000256" key="1">
    <source>
        <dbReference type="SAM" id="SignalP"/>
    </source>
</evidence>
<feature type="chain" id="PRO_5043776093" description="Secreted protein" evidence="1">
    <location>
        <begin position="27"/>
        <end position="232"/>
    </location>
</feature>
<gene>
    <name evidence="2" type="ORF">NDU88_004237</name>
</gene>
<evidence type="ECO:0000313" key="2">
    <source>
        <dbReference type="EMBL" id="KAJ1163785.1"/>
    </source>
</evidence>
<keyword evidence="3" id="KW-1185">Reference proteome</keyword>
<reference evidence="2" key="1">
    <citation type="journal article" date="2022" name="bioRxiv">
        <title>Sequencing and chromosome-scale assembly of the giantPleurodeles waltlgenome.</title>
        <authorList>
            <person name="Brown T."/>
            <person name="Elewa A."/>
            <person name="Iarovenko S."/>
            <person name="Subramanian E."/>
            <person name="Araus A.J."/>
            <person name="Petzold A."/>
            <person name="Susuki M."/>
            <person name="Suzuki K.-i.T."/>
            <person name="Hayashi T."/>
            <person name="Toyoda A."/>
            <person name="Oliveira C."/>
            <person name="Osipova E."/>
            <person name="Leigh N.D."/>
            <person name="Simon A."/>
            <person name="Yun M.H."/>
        </authorList>
    </citation>
    <scope>NUCLEOTIDE SEQUENCE</scope>
    <source>
        <strain evidence="2">20211129_DDA</strain>
        <tissue evidence="2">Liver</tissue>
    </source>
</reference>
<dbReference type="Proteomes" id="UP001066276">
    <property type="component" value="Chromosome 4_2"/>
</dbReference>
<name>A0AAV7SIB7_PLEWA</name>
<comment type="caution">
    <text evidence="2">The sequence shown here is derived from an EMBL/GenBank/DDBJ whole genome shotgun (WGS) entry which is preliminary data.</text>
</comment>
<feature type="signal peptide" evidence="1">
    <location>
        <begin position="1"/>
        <end position="26"/>
    </location>
</feature>
<protein>
    <recommendedName>
        <fullName evidence="4">Secreted protein</fullName>
    </recommendedName>
</protein>
<dbReference type="EMBL" id="JANPWB010000008">
    <property type="protein sequence ID" value="KAJ1163785.1"/>
    <property type="molecule type" value="Genomic_DNA"/>
</dbReference>
<accession>A0AAV7SIB7</accession>
<dbReference type="AlphaFoldDB" id="A0AAV7SIB7"/>